<evidence type="ECO:0000313" key="2">
    <source>
        <dbReference type="Proteomes" id="UP001148838"/>
    </source>
</evidence>
<organism evidence="1 2">
    <name type="scientific">Periplaneta americana</name>
    <name type="common">American cockroach</name>
    <name type="synonym">Blatta americana</name>
    <dbReference type="NCBI Taxonomy" id="6978"/>
    <lineage>
        <taxon>Eukaryota</taxon>
        <taxon>Metazoa</taxon>
        <taxon>Ecdysozoa</taxon>
        <taxon>Arthropoda</taxon>
        <taxon>Hexapoda</taxon>
        <taxon>Insecta</taxon>
        <taxon>Pterygota</taxon>
        <taxon>Neoptera</taxon>
        <taxon>Polyneoptera</taxon>
        <taxon>Dictyoptera</taxon>
        <taxon>Blattodea</taxon>
        <taxon>Blattoidea</taxon>
        <taxon>Blattidae</taxon>
        <taxon>Blattinae</taxon>
        <taxon>Periplaneta</taxon>
    </lineage>
</organism>
<sequence length="140" mass="15635">MVNVLVGPLGVVNEKPHLVKTKTAEHCNADVIVNLILYILDLIGAHRHNFIVLMSDSAPYMLSPGRQLGGVAPQLLHSTCWAHILHLCAEEIRFSLNIADEFIAVVKVVLAKTPARRERLLDGLKEAEKYHCINFNEVKH</sequence>
<gene>
    <name evidence="1" type="ORF">ANN_10697</name>
</gene>
<accession>A0ABQ8T598</accession>
<reference evidence="1 2" key="1">
    <citation type="journal article" date="2022" name="Allergy">
        <title>Genome assembly and annotation of Periplaneta americana reveal a comprehensive cockroach allergen profile.</title>
        <authorList>
            <person name="Wang L."/>
            <person name="Xiong Q."/>
            <person name="Saelim N."/>
            <person name="Wang L."/>
            <person name="Nong W."/>
            <person name="Wan A.T."/>
            <person name="Shi M."/>
            <person name="Liu X."/>
            <person name="Cao Q."/>
            <person name="Hui J.H.L."/>
            <person name="Sookrung N."/>
            <person name="Leung T.F."/>
            <person name="Tungtrongchitr A."/>
            <person name="Tsui S.K.W."/>
        </authorList>
    </citation>
    <scope>NUCLEOTIDE SEQUENCE [LARGE SCALE GENOMIC DNA]</scope>
    <source>
        <strain evidence="1">PWHHKU_190912</strain>
    </source>
</reference>
<name>A0ABQ8T598_PERAM</name>
<dbReference type="Proteomes" id="UP001148838">
    <property type="component" value="Unassembled WGS sequence"/>
</dbReference>
<keyword evidence="2" id="KW-1185">Reference proteome</keyword>
<proteinExistence type="predicted"/>
<protein>
    <submittedName>
        <fullName evidence="1">Uncharacterized protein</fullName>
    </submittedName>
</protein>
<comment type="caution">
    <text evidence="1">The sequence shown here is derived from an EMBL/GenBank/DDBJ whole genome shotgun (WGS) entry which is preliminary data.</text>
</comment>
<dbReference type="EMBL" id="JAJSOF020000015">
    <property type="protein sequence ID" value="KAJ4440850.1"/>
    <property type="molecule type" value="Genomic_DNA"/>
</dbReference>
<evidence type="ECO:0000313" key="1">
    <source>
        <dbReference type="EMBL" id="KAJ4440850.1"/>
    </source>
</evidence>